<dbReference type="AlphaFoldDB" id="A0A851GJ73"/>
<evidence type="ECO:0000256" key="4">
    <source>
        <dbReference type="ARBA" id="ARBA00022729"/>
    </source>
</evidence>
<evidence type="ECO:0000256" key="1">
    <source>
        <dbReference type="ARBA" id="ARBA00004613"/>
    </source>
</evidence>
<evidence type="ECO:0000256" key="7">
    <source>
        <dbReference type="SAM" id="Phobius"/>
    </source>
</evidence>
<dbReference type="Pfam" id="PF18884">
    <property type="entry name" value="TSP3_bac"/>
    <property type="match status" value="3"/>
</dbReference>
<gene>
    <name evidence="11" type="ORF">HW115_18235</name>
</gene>
<protein>
    <recommendedName>
        <fullName evidence="2">Probable pectate lyase C</fullName>
    </recommendedName>
</protein>
<sequence length="1010" mass="109528">MITHNVTGRETRLFRAWWFSVFLWAYLTVVSNAAPVFIVNSGFEDVVVTEGSVYPLAVGWSGEAKCAPHAEFPRAGVPGGGGRFGFTNPATTDAYQVLEATFAAHTKYVFKGFAVDSGRGSDIRFRLGYDDGGGFRELAGATYDLAGVQAWTALDGVSYTSEFAGPELGQAIIIRIQAVGTGGNGIWFDELSLDIIPALDSDKDGLPDSFELAHTEPTSATSMQPNQDLEYAGAGDGLTNLEEFLHGTDPNDPDTDDDGLMDGEELAGAGQRLPTDPLDPDCDGDGLLDGVETNTQVWLSATDTGTDPLMADTDGDGFLDAAEVGMGADPTDAMDPPAHMVVRVGMEGEEVDLRWGSEIGMLYDIRCSEDLAGDVSNWGLVGEEVAATPPFNEFSFTQSGERQFYVVKEYPRPAQEFHVAKTGNDGNAGSTNEPFLTISAAAAVAAPGDVITVHEGVYRERVNPPRGGLSEGIRITYQAAEGEDVEIKGSEIIRRDLNYAWQHVGGDTWKVEIPNAFFGTFNPYQDRIGGEWYTTPGWDRLTGAVYLDGHWLTEAQTKDIALQAQGSKAYWFAEVGGQETSIWAQFKGLDPNVAMVEINVRQTVFYPSEPGRNYITVRGFVMRHAATPWSGAMSEQIGLVGTHWSKGWVIEDNVISHSMNTGVTLGRYDVARFGLSMPAATAPGYVESIELALEHGWSKDNIGSHVVRNNHISHCEKNGIHGSLGGVFCTIEGNAIHDIAMQGWISGPDVAGLKLLGSQDTIIRDNHIYRCAGIGGVWLDWMAQGTWMTGNVLHSNSLDLFMEVDHGPFLIDHNLLLSSNTLRDWSEGGAYAHNLFAGRLVRSAQSRQTPYHVPHSTEVAGYTSIQGGDDRFLNNIFLGTGLSQYNGAVRPMTVSGNVYLGSASPSIHDERAVTDGTFSHGMKITEDQNGEWWLELALSPAWTAAHPRDLVNSELLGKAQVPDARFEMPDGSAYVLDKDFAGQVRDQANPRPGPFSTVSDQKLRIKVWPK</sequence>
<dbReference type="Pfam" id="PF21258">
    <property type="entry name" value="Glyco_hydro_120_ins"/>
    <property type="match status" value="1"/>
</dbReference>
<dbReference type="PANTHER" id="PTHR40088">
    <property type="entry name" value="PECTATE LYASE (EUROFUNG)"/>
    <property type="match status" value="1"/>
</dbReference>
<evidence type="ECO:0000313" key="11">
    <source>
        <dbReference type="EMBL" id="NWK57563.1"/>
    </source>
</evidence>
<keyword evidence="3" id="KW-0964">Secreted</keyword>
<keyword evidence="4" id="KW-0732">Signal</keyword>
<evidence type="ECO:0000256" key="6">
    <source>
        <dbReference type="SAM" id="MobiDB-lite"/>
    </source>
</evidence>
<evidence type="ECO:0000259" key="8">
    <source>
        <dbReference type="Pfam" id="PF07602"/>
    </source>
</evidence>
<feature type="domain" description="Right handed beta helix" evidence="9">
    <location>
        <begin position="706"/>
        <end position="833"/>
    </location>
</feature>
<dbReference type="GO" id="GO:0016837">
    <property type="term" value="F:carbon-oxygen lyase activity, acting on polysaccharides"/>
    <property type="evidence" value="ECO:0007669"/>
    <property type="project" value="TreeGrafter"/>
</dbReference>
<dbReference type="EMBL" id="JACBAZ010000015">
    <property type="protein sequence ID" value="NWK57563.1"/>
    <property type="molecule type" value="Genomic_DNA"/>
</dbReference>
<reference evidence="11 12" key="1">
    <citation type="submission" date="2020-07" db="EMBL/GenBank/DDBJ databases">
        <title>Roseicoccus Jingziensis gen. nov., sp. nov., isolated from coastal seawater.</title>
        <authorList>
            <person name="Feng X."/>
        </authorList>
    </citation>
    <scope>NUCLEOTIDE SEQUENCE [LARGE SCALE GENOMIC DNA]</scope>
    <source>
        <strain evidence="11 12">N1E253</strain>
    </source>
</reference>
<comment type="caution">
    <text evidence="11">The sequence shown here is derived from an EMBL/GenBank/DDBJ whole genome shotgun (WGS) entry which is preliminary data.</text>
</comment>
<dbReference type="InterPro" id="IPR049169">
    <property type="entry name" value="Glyco_hydro_120_ins"/>
</dbReference>
<keyword evidence="7" id="KW-1133">Transmembrane helix</keyword>
<keyword evidence="7" id="KW-0472">Membrane</keyword>
<dbReference type="InterPro" id="IPR011050">
    <property type="entry name" value="Pectin_lyase_fold/virulence"/>
</dbReference>
<organism evidence="11 12">
    <name type="scientific">Oceaniferula marina</name>
    <dbReference type="NCBI Taxonomy" id="2748318"/>
    <lineage>
        <taxon>Bacteria</taxon>
        <taxon>Pseudomonadati</taxon>
        <taxon>Verrucomicrobiota</taxon>
        <taxon>Verrucomicrobiia</taxon>
        <taxon>Verrucomicrobiales</taxon>
        <taxon>Verrucomicrobiaceae</taxon>
        <taxon>Oceaniferula</taxon>
    </lineage>
</organism>
<keyword evidence="12" id="KW-1185">Reference proteome</keyword>
<dbReference type="InterPro" id="IPR011459">
    <property type="entry name" value="DUF1565"/>
</dbReference>
<evidence type="ECO:0000256" key="3">
    <source>
        <dbReference type="ARBA" id="ARBA00022525"/>
    </source>
</evidence>
<dbReference type="InterPro" id="IPR039448">
    <property type="entry name" value="Beta_helix"/>
</dbReference>
<feature type="transmembrane region" description="Helical" evidence="7">
    <location>
        <begin position="16"/>
        <end position="38"/>
    </location>
</feature>
<keyword evidence="5" id="KW-0106">Calcium</keyword>
<dbReference type="Gene3D" id="2.160.20.10">
    <property type="entry name" value="Single-stranded right-handed beta-helix, Pectin lyase-like"/>
    <property type="match status" value="2"/>
</dbReference>
<feature type="domain" description="Glycoside hydrolase 120 insertion" evidence="10">
    <location>
        <begin position="500"/>
        <end position="598"/>
    </location>
</feature>
<evidence type="ECO:0000256" key="2">
    <source>
        <dbReference type="ARBA" id="ARBA00016512"/>
    </source>
</evidence>
<keyword evidence="7" id="KW-0812">Transmembrane</keyword>
<comment type="subcellular location">
    <subcellularLocation>
        <location evidence="1">Secreted</location>
    </subcellularLocation>
</comment>
<feature type="compositionally biased region" description="Acidic residues" evidence="6">
    <location>
        <begin position="251"/>
        <end position="265"/>
    </location>
</feature>
<accession>A0A851GJ73</accession>
<dbReference type="RefSeq" id="WP_178934791.1">
    <property type="nucleotide sequence ID" value="NZ_JACBAZ010000015.1"/>
</dbReference>
<feature type="region of interest" description="Disordered" evidence="6">
    <location>
        <begin position="241"/>
        <end position="277"/>
    </location>
</feature>
<dbReference type="PROSITE" id="PS00018">
    <property type="entry name" value="EF_HAND_1"/>
    <property type="match status" value="2"/>
</dbReference>
<dbReference type="SUPFAM" id="SSF51126">
    <property type="entry name" value="Pectin lyase-like"/>
    <property type="match status" value="1"/>
</dbReference>
<dbReference type="InterPro" id="IPR052052">
    <property type="entry name" value="Polysaccharide_Lyase_9"/>
</dbReference>
<evidence type="ECO:0000256" key="5">
    <source>
        <dbReference type="ARBA" id="ARBA00022837"/>
    </source>
</evidence>
<proteinExistence type="predicted"/>
<dbReference type="SMART" id="SM00710">
    <property type="entry name" value="PbH1"/>
    <property type="match status" value="4"/>
</dbReference>
<dbReference type="Pfam" id="PF07602">
    <property type="entry name" value="DUF1565"/>
    <property type="match status" value="1"/>
</dbReference>
<dbReference type="PANTHER" id="PTHR40088:SF2">
    <property type="entry name" value="SECRETED SUGAR HYDROLASE"/>
    <property type="match status" value="1"/>
</dbReference>
<name>A0A851GJ73_9BACT</name>
<dbReference type="Proteomes" id="UP000557872">
    <property type="component" value="Unassembled WGS sequence"/>
</dbReference>
<dbReference type="Gene3D" id="2.60.120.260">
    <property type="entry name" value="Galactose-binding domain-like"/>
    <property type="match status" value="1"/>
</dbReference>
<evidence type="ECO:0000259" key="9">
    <source>
        <dbReference type="Pfam" id="PF13229"/>
    </source>
</evidence>
<evidence type="ECO:0000259" key="10">
    <source>
        <dbReference type="Pfam" id="PF21258"/>
    </source>
</evidence>
<dbReference type="InterPro" id="IPR059100">
    <property type="entry name" value="TSP3_bac"/>
</dbReference>
<dbReference type="InterPro" id="IPR006626">
    <property type="entry name" value="PbH1"/>
</dbReference>
<dbReference type="Pfam" id="PF13229">
    <property type="entry name" value="Beta_helix"/>
    <property type="match status" value="1"/>
</dbReference>
<dbReference type="GO" id="GO:0005576">
    <property type="term" value="C:extracellular region"/>
    <property type="evidence" value="ECO:0007669"/>
    <property type="project" value="UniProtKB-SubCell"/>
</dbReference>
<evidence type="ECO:0000313" key="12">
    <source>
        <dbReference type="Proteomes" id="UP000557872"/>
    </source>
</evidence>
<feature type="domain" description="DUF1565" evidence="8">
    <location>
        <begin position="422"/>
        <end position="461"/>
    </location>
</feature>
<dbReference type="InterPro" id="IPR012334">
    <property type="entry name" value="Pectin_lyas_fold"/>
</dbReference>
<dbReference type="InterPro" id="IPR018247">
    <property type="entry name" value="EF_Hand_1_Ca_BS"/>
</dbReference>